<dbReference type="Pfam" id="PF09587">
    <property type="entry name" value="PGA_cap"/>
    <property type="match status" value="1"/>
</dbReference>
<keyword evidence="3" id="KW-0614">Plasmid</keyword>
<dbReference type="SUPFAM" id="SSF56300">
    <property type="entry name" value="Metallo-dependent phosphatases"/>
    <property type="match status" value="1"/>
</dbReference>
<dbReference type="Gene3D" id="3.60.21.10">
    <property type="match status" value="1"/>
</dbReference>
<keyword evidence="4" id="KW-1185">Reference proteome</keyword>
<reference evidence="3 4" key="1">
    <citation type="submission" date="2022-02" db="EMBL/GenBank/DDBJ databases">
        <title>Shinella B3.7 sp. nov., isolated from Sediment (Zhairuo Island).</title>
        <authorList>
            <person name="Chen G."/>
        </authorList>
    </citation>
    <scope>NUCLEOTIDE SEQUENCE [LARGE SCALE GENOMIC DNA]</scope>
    <source>
        <strain evidence="3 4">B3.7</strain>
        <plasmid evidence="3">unnamed</plasmid>
    </source>
</reference>
<gene>
    <name evidence="3" type="ORF">MKI86_13960</name>
</gene>
<comment type="caution">
    <text evidence="3">The sequence shown here is derived from an EMBL/GenBank/DDBJ whole genome shotgun (WGS) entry which is preliminary data.</text>
</comment>
<organism evidence="3 4">
    <name type="scientific">Shinella sedimenti</name>
    <dbReference type="NCBI Taxonomy" id="2919913"/>
    <lineage>
        <taxon>Bacteria</taxon>
        <taxon>Pseudomonadati</taxon>
        <taxon>Pseudomonadota</taxon>
        <taxon>Alphaproteobacteria</taxon>
        <taxon>Hyphomicrobiales</taxon>
        <taxon>Rhizobiaceae</taxon>
        <taxon>Shinella</taxon>
    </lineage>
</organism>
<dbReference type="InterPro" id="IPR052169">
    <property type="entry name" value="CW_Biosynth-Accessory"/>
</dbReference>
<feature type="domain" description="Capsule synthesis protein CapA" evidence="2">
    <location>
        <begin position="7"/>
        <end position="307"/>
    </location>
</feature>
<dbReference type="InterPro" id="IPR019079">
    <property type="entry name" value="Capsule_synth_CapA"/>
</dbReference>
<dbReference type="PANTHER" id="PTHR33393">
    <property type="entry name" value="POLYGLUTAMINE SYNTHESIS ACCESSORY PROTEIN RV0574C-RELATED"/>
    <property type="match status" value="1"/>
</dbReference>
<proteinExistence type="inferred from homology"/>
<comment type="similarity">
    <text evidence="1">Belongs to the CapA family.</text>
</comment>
<dbReference type="PANTHER" id="PTHR33393:SF13">
    <property type="entry name" value="PGA BIOSYNTHESIS PROTEIN CAPA"/>
    <property type="match status" value="1"/>
</dbReference>
<dbReference type="Proteomes" id="UP001201844">
    <property type="component" value="Unassembled WGS sequence"/>
</dbReference>
<evidence type="ECO:0000313" key="4">
    <source>
        <dbReference type="Proteomes" id="UP001201844"/>
    </source>
</evidence>
<dbReference type="EMBL" id="JAKVIN010000005">
    <property type="protein sequence ID" value="MCJ8150251.1"/>
    <property type="molecule type" value="Genomic_DNA"/>
</dbReference>
<geneLocation type="plasmid" evidence="3">
    <name>unnamed</name>
</geneLocation>
<sequence length="435" mass="48057">MGVFVLRIAATGETLCTRRHSSFVDRPFLDVVDILRGADVACTNLETRVHTFKGAPMPVDTMGMEQSYQQADPFVADELKWMGLDLIGRSNNHGMDYGAEMLIEEAEILDRAGLLHAGAGKNLAEATRPTFVETPNGRVGFLSMCTDFPPHCPAGEQGQLTIGRAGINAIHHDVKYEVDDETFASLSRLMTELDMKKAVRDGQVLAFGQVFEKSQQNLAVYTPSAYDVGRNCRAIADAKLASDYVIVHLHQETEGHYPSERIENLARKLIDAGADVIVGDGPHLLQGVEIYNGKPILYSLGNFFYQSETIKAFPPDMYLRGGMRPDALPQEAIEYRDAIRSGRVKKDNIRPLRSGNEYLEWHEAAIADIVFDNGRLSSIRLHAVSTYDVKRSQRGLPRIADAETSTRIISNIASYSQPYGTAIRLEGNVGIIDIA</sequence>
<dbReference type="InterPro" id="IPR029052">
    <property type="entry name" value="Metallo-depent_PP-like"/>
</dbReference>
<evidence type="ECO:0000256" key="1">
    <source>
        <dbReference type="ARBA" id="ARBA00005662"/>
    </source>
</evidence>
<protein>
    <submittedName>
        <fullName evidence="3">CapA family protein</fullName>
    </submittedName>
</protein>
<dbReference type="SMART" id="SM00854">
    <property type="entry name" value="PGA_cap"/>
    <property type="match status" value="1"/>
</dbReference>
<dbReference type="RefSeq" id="WP_241601587.1">
    <property type="nucleotide sequence ID" value="NZ_JAKVIN010000005.1"/>
</dbReference>
<name>A0ABT0CNU0_9HYPH</name>
<accession>A0ABT0CNU0</accession>
<evidence type="ECO:0000313" key="3">
    <source>
        <dbReference type="EMBL" id="MCJ8150251.1"/>
    </source>
</evidence>
<dbReference type="CDD" id="cd07381">
    <property type="entry name" value="MPP_CapA"/>
    <property type="match status" value="1"/>
</dbReference>
<evidence type="ECO:0000259" key="2">
    <source>
        <dbReference type="SMART" id="SM00854"/>
    </source>
</evidence>